<dbReference type="InterPro" id="IPR029060">
    <property type="entry name" value="PIN-like_dom_sf"/>
</dbReference>
<organism evidence="2 3">
    <name type="scientific">Bordetella ansorpii</name>
    <dbReference type="NCBI Taxonomy" id="288768"/>
    <lineage>
        <taxon>Bacteria</taxon>
        <taxon>Pseudomonadati</taxon>
        <taxon>Pseudomonadota</taxon>
        <taxon>Betaproteobacteria</taxon>
        <taxon>Burkholderiales</taxon>
        <taxon>Alcaligenaceae</taxon>
        <taxon>Bordetella</taxon>
    </lineage>
</organism>
<dbReference type="RefSeq" id="WP_066128323.1">
    <property type="nucleotide sequence ID" value="NZ_FKIF01000006.1"/>
</dbReference>
<protein>
    <submittedName>
        <fullName evidence="2">Predicted nucleotide-binding protein</fullName>
    </submittedName>
</protein>
<dbReference type="STRING" id="288768.SAMEA3906486_03060"/>
<dbReference type="AlphaFoldDB" id="A0A157SJK4"/>
<dbReference type="OrthoDB" id="68993at2"/>
<name>A0A157SJK4_9BORD</name>
<dbReference type="InterPro" id="IPR002716">
    <property type="entry name" value="PIN_dom"/>
</dbReference>
<dbReference type="Pfam" id="PF10130">
    <property type="entry name" value="PIN_2"/>
    <property type="match status" value="1"/>
</dbReference>
<sequence>MRERLIVLDANILIRATLGQRVRRILAAYEPASEFLTPNTAYDEVRKHLPGLMSKRGAPARRHESMLDTLTSVTIVDRGTYASACARAQARINHRDPDDWPVLACALAHGYPIWTEDRDFFGTGVATWTTDRIELFVNESGVA</sequence>
<keyword evidence="3" id="KW-1185">Reference proteome</keyword>
<proteinExistence type="predicted"/>
<dbReference type="SUPFAM" id="SSF88723">
    <property type="entry name" value="PIN domain-like"/>
    <property type="match status" value="1"/>
</dbReference>
<reference evidence="2 3" key="1">
    <citation type="submission" date="2016-04" db="EMBL/GenBank/DDBJ databases">
        <authorList>
            <consortium name="Pathogen Informatics"/>
        </authorList>
    </citation>
    <scope>NUCLEOTIDE SEQUENCE [LARGE SCALE GENOMIC DNA]</scope>
    <source>
        <strain evidence="2 3">H050680373</strain>
    </source>
</reference>
<dbReference type="EMBL" id="FKIF01000006">
    <property type="protein sequence ID" value="SAI70383.1"/>
    <property type="molecule type" value="Genomic_DNA"/>
</dbReference>
<dbReference type="CDD" id="cd09854">
    <property type="entry name" value="PIN_VapC-like"/>
    <property type="match status" value="1"/>
</dbReference>
<evidence type="ECO:0000313" key="2">
    <source>
        <dbReference type="EMBL" id="SAI70383.1"/>
    </source>
</evidence>
<evidence type="ECO:0000313" key="3">
    <source>
        <dbReference type="Proteomes" id="UP000076848"/>
    </source>
</evidence>
<evidence type="ECO:0000259" key="1">
    <source>
        <dbReference type="Pfam" id="PF10130"/>
    </source>
</evidence>
<gene>
    <name evidence="2" type="ORF">SAMEA3906486_03060</name>
</gene>
<feature type="domain" description="PIN" evidence="1">
    <location>
        <begin position="7"/>
        <end position="135"/>
    </location>
</feature>
<accession>A0A157SJK4</accession>
<dbReference type="Proteomes" id="UP000076848">
    <property type="component" value="Unassembled WGS sequence"/>
</dbReference>
<dbReference type="Gene3D" id="3.40.50.1010">
    <property type="entry name" value="5'-nuclease"/>
    <property type="match status" value="1"/>
</dbReference>